<proteinExistence type="predicted"/>
<dbReference type="RefSeq" id="WP_142526974.1">
    <property type="nucleotide sequence ID" value="NZ_CBCSJO010000003.1"/>
</dbReference>
<sequence length="139" mass="16351">MRKYFVLLILIIRFYAVAAQMPPIKRDLELNSFYTAQSDQCMNVILRLKVSAAKSGLLCTITKNEVKLRGNLVKDSQKVNRDTPNLYRFYLSKQSVPLLMIRFYKEDSDYKAMIYNQEYLEIFKPCFDLKGIEMTLNQN</sequence>
<keyword evidence="2" id="KW-1185">Reference proteome</keyword>
<reference evidence="1 2" key="1">
    <citation type="submission" date="2017-05" db="EMBL/GenBank/DDBJ databases">
        <authorList>
            <person name="Varghese N."/>
            <person name="Submissions S."/>
        </authorList>
    </citation>
    <scope>NUCLEOTIDE SEQUENCE [LARGE SCALE GENOMIC DNA]</scope>
    <source>
        <strain evidence="1 2">DSM 19036</strain>
    </source>
</reference>
<gene>
    <name evidence="1" type="ORF">SAMN06265348_102300</name>
</gene>
<dbReference type="EMBL" id="FXTN01000002">
    <property type="protein sequence ID" value="SMO46464.1"/>
    <property type="molecule type" value="Genomic_DNA"/>
</dbReference>
<dbReference type="AlphaFoldDB" id="A0A521BH61"/>
<evidence type="ECO:0000313" key="1">
    <source>
        <dbReference type="EMBL" id="SMO46464.1"/>
    </source>
</evidence>
<organism evidence="1 2">
    <name type="scientific">Pedobacter westerhofensis</name>
    <dbReference type="NCBI Taxonomy" id="425512"/>
    <lineage>
        <taxon>Bacteria</taxon>
        <taxon>Pseudomonadati</taxon>
        <taxon>Bacteroidota</taxon>
        <taxon>Sphingobacteriia</taxon>
        <taxon>Sphingobacteriales</taxon>
        <taxon>Sphingobacteriaceae</taxon>
        <taxon>Pedobacter</taxon>
    </lineage>
</organism>
<evidence type="ECO:0000313" key="2">
    <source>
        <dbReference type="Proteomes" id="UP000320300"/>
    </source>
</evidence>
<name>A0A521BH61_9SPHI</name>
<protein>
    <submittedName>
        <fullName evidence="1">Uncharacterized protein</fullName>
    </submittedName>
</protein>
<accession>A0A521BH61</accession>
<dbReference type="Proteomes" id="UP000320300">
    <property type="component" value="Unassembled WGS sequence"/>
</dbReference>
<dbReference type="OrthoDB" id="771403at2"/>